<sequence length="194" mass="21899">MEPIAEKIRYTVEEYIALVQESDSKYEYVGGQIYGMAGGTPEHSLIATNTTRELGNNLKGKPGRIYNSDLALAISQNQYVYPAASIICGPVQTGEMHKNAATNPVVIIEVFSPSTKGFDKRAKFRLYRPIPSFRQYVQIIPNQILVDVFTKVDDDLWRIASYWKLSQTVRLESVDAEIPMSEIYLGVDLQEDQE</sequence>
<evidence type="ECO:0000313" key="3">
    <source>
        <dbReference type="Proteomes" id="UP000271925"/>
    </source>
</evidence>
<dbReference type="PANTHER" id="PTHR36558">
    <property type="entry name" value="GLR1098 PROTEIN"/>
    <property type="match status" value="1"/>
</dbReference>
<keyword evidence="2" id="KW-0540">Nuclease</keyword>
<proteinExistence type="predicted"/>
<reference evidence="2 3" key="1">
    <citation type="submission" date="2018-11" db="EMBL/GenBank/DDBJ databases">
        <authorList>
            <person name="Zhou Z."/>
            <person name="Wang G."/>
        </authorList>
    </citation>
    <scope>NUCLEOTIDE SEQUENCE [LARGE SCALE GENOMIC DNA]</scope>
    <source>
        <strain evidence="2 3">KCTC52004</strain>
    </source>
</reference>
<dbReference type="InterPro" id="IPR008538">
    <property type="entry name" value="Uma2"/>
</dbReference>
<feature type="domain" description="Putative restriction endonuclease" evidence="1">
    <location>
        <begin position="12"/>
        <end position="172"/>
    </location>
</feature>
<accession>A0A3P1C3B6</accession>
<organism evidence="2 3">
    <name type="scientific">Larkinella rosea</name>
    <dbReference type="NCBI Taxonomy" id="2025312"/>
    <lineage>
        <taxon>Bacteria</taxon>
        <taxon>Pseudomonadati</taxon>
        <taxon>Bacteroidota</taxon>
        <taxon>Cytophagia</taxon>
        <taxon>Cytophagales</taxon>
        <taxon>Spirosomataceae</taxon>
        <taxon>Larkinella</taxon>
    </lineage>
</organism>
<dbReference type="InterPro" id="IPR012296">
    <property type="entry name" value="Nuclease_put_TT1808"/>
</dbReference>
<dbReference type="EMBL" id="RQJO01000007">
    <property type="protein sequence ID" value="RRB07787.1"/>
    <property type="molecule type" value="Genomic_DNA"/>
</dbReference>
<dbReference type="CDD" id="cd06260">
    <property type="entry name" value="DUF820-like"/>
    <property type="match status" value="1"/>
</dbReference>
<keyword evidence="2" id="KW-0255">Endonuclease</keyword>
<dbReference type="SUPFAM" id="SSF52980">
    <property type="entry name" value="Restriction endonuclease-like"/>
    <property type="match status" value="1"/>
</dbReference>
<comment type="caution">
    <text evidence="2">The sequence shown here is derived from an EMBL/GenBank/DDBJ whole genome shotgun (WGS) entry which is preliminary data.</text>
</comment>
<keyword evidence="2" id="KW-0378">Hydrolase</keyword>
<protein>
    <submittedName>
        <fullName evidence="2">Uma2 family endonuclease</fullName>
    </submittedName>
</protein>
<keyword evidence="3" id="KW-1185">Reference proteome</keyword>
<dbReference type="AlphaFoldDB" id="A0A3P1C3B6"/>
<dbReference type="InterPro" id="IPR011335">
    <property type="entry name" value="Restrct_endonuc-II-like"/>
</dbReference>
<evidence type="ECO:0000259" key="1">
    <source>
        <dbReference type="Pfam" id="PF05685"/>
    </source>
</evidence>
<dbReference type="Pfam" id="PF05685">
    <property type="entry name" value="Uma2"/>
    <property type="match status" value="1"/>
</dbReference>
<dbReference type="RefSeq" id="WP_124873218.1">
    <property type="nucleotide sequence ID" value="NZ_RQJO01000007.1"/>
</dbReference>
<dbReference type="Gene3D" id="3.90.1570.10">
    <property type="entry name" value="tt1808, chain A"/>
    <property type="match status" value="1"/>
</dbReference>
<dbReference type="PANTHER" id="PTHR36558:SF1">
    <property type="entry name" value="RESTRICTION ENDONUCLEASE DOMAIN-CONTAINING PROTEIN-RELATED"/>
    <property type="match status" value="1"/>
</dbReference>
<evidence type="ECO:0000313" key="2">
    <source>
        <dbReference type="EMBL" id="RRB07787.1"/>
    </source>
</evidence>
<dbReference type="OrthoDB" id="668969at2"/>
<gene>
    <name evidence="2" type="ORF">EHT25_08430</name>
</gene>
<name>A0A3P1C3B6_9BACT</name>
<dbReference type="Proteomes" id="UP000271925">
    <property type="component" value="Unassembled WGS sequence"/>
</dbReference>
<dbReference type="GO" id="GO:0004519">
    <property type="term" value="F:endonuclease activity"/>
    <property type="evidence" value="ECO:0007669"/>
    <property type="project" value="UniProtKB-KW"/>
</dbReference>